<comment type="subcellular location">
    <subcellularLocation>
        <location evidence="1 8">Membrane</location>
        <topology evidence="1 8">Multi-pass membrane protein</topology>
    </subcellularLocation>
</comment>
<protein>
    <recommendedName>
        <fullName evidence="8">Amino acid transporter</fullName>
    </recommendedName>
</protein>
<evidence type="ECO:0000256" key="3">
    <source>
        <dbReference type="ARBA" id="ARBA00022692"/>
    </source>
</evidence>
<dbReference type="PRINTS" id="PR00173">
    <property type="entry name" value="EDTRNSPORT"/>
</dbReference>
<keyword evidence="7" id="KW-0325">Glycoprotein</keyword>
<comment type="caution">
    <text evidence="8">Lacks conserved residue(s) required for the propagation of feature annotation.</text>
</comment>
<feature type="transmembrane region" description="Helical" evidence="8">
    <location>
        <begin position="20"/>
        <end position="44"/>
    </location>
</feature>
<dbReference type="InterPro" id="IPR050746">
    <property type="entry name" value="DAACS"/>
</dbReference>
<evidence type="ECO:0000256" key="2">
    <source>
        <dbReference type="ARBA" id="ARBA00022448"/>
    </source>
</evidence>
<dbReference type="Pfam" id="PF00375">
    <property type="entry name" value="SDF"/>
    <property type="match status" value="1"/>
</dbReference>
<keyword evidence="6 8" id="KW-0472">Membrane</keyword>
<dbReference type="OrthoDB" id="5877963at2759"/>
<dbReference type="Gene3D" id="1.10.3860.10">
    <property type="entry name" value="Sodium:dicarboxylate symporter"/>
    <property type="match status" value="1"/>
</dbReference>
<dbReference type="PANTHER" id="PTHR11958:SF63">
    <property type="entry name" value="AMINO ACID TRANSPORTER"/>
    <property type="match status" value="1"/>
</dbReference>
<dbReference type="Proteomes" id="UP000683360">
    <property type="component" value="Unassembled WGS sequence"/>
</dbReference>
<proteinExistence type="inferred from homology"/>
<keyword evidence="5 8" id="KW-1133">Transmembrane helix</keyword>
<keyword evidence="10" id="KW-1185">Reference proteome</keyword>
<reference evidence="9" key="1">
    <citation type="submission" date="2021-03" db="EMBL/GenBank/DDBJ databases">
        <authorList>
            <person name="Bekaert M."/>
        </authorList>
    </citation>
    <scope>NUCLEOTIDE SEQUENCE</scope>
</reference>
<dbReference type="SUPFAM" id="SSF118215">
    <property type="entry name" value="Proton glutamate symport protein"/>
    <property type="match status" value="1"/>
</dbReference>
<evidence type="ECO:0000313" key="9">
    <source>
        <dbReference type="EMBL" id="CAG2218099.1"/>
    </source>
</evidence>
<dbReference type="GO" id="GO:0005886">
    <property type="term" value="C:plasma membrane"/>
    <property type="evidence" value="ECO:0007669"/>
    <property type="project" value="TreeGrafter"/>
</dbReference>
<dbReference type="InterPro" id="IPR036458">
    <property type="entry name" value="Na:dicarbo_symporter_sf"/>
</dbReference>
<dbReference type="PROSITE" id="PS00713">
    <property type="entry name" value="NA_DICARBOXYL_SYMP_1"/>
    <property type="match status" value="1"/>
</dbReference>
<accession>A0A8S3SCG9</accession>
<sequence>MENEPEQKVPNRKGRVKAILLDNLLIILMILAVAIGIGLGIGLREIWSPNEKRKLHYLRFPGDLLMNMLKMLILPLIISSLVSSLAFLDAKASGRMGLRAVVYYMLTTLFAVILGIIMVLAISPGTKGSTIDKSGAAKNSEPLDALFDLIR</sequence>
<dbReference type="EMBL" id="CAJPWZ010001586">
    <property type="protein sequence ID" value="CAG2218099.1"/>
    <property type="molecule type" value="Genomic_DNA"/>
</dbReference>
<dbReference type="GO" id="GO:0015175">
    <property type="term" value="F:neutral L-amino acid transmembrane transporter activity"/>
    <property type="evidence" value="ECO:0007669"/>
    <property type="project" value="TreeGrafter"/>
</dbReference>
<dbReference type="GO" id="GO:0015501">
    <property type="term" value="F:glutamate:sodium symporter activity"/>
    <property type="evidence" value="ECO:0007669"/>
    <property type="project" value="TreeGrafter"/>
</dbReference>
<evidence type="ECO:0000256" key="6">
    <source>
        <dbReference type="ARBA" id="ARBA00023136"/>
    </source>
</evidence>
<dbReference type="PANTHER" id="PTHR11958">
    <property type="entry name" value="SODIUM/DICARBOXYLATE SYMPORTER-RELATED"/>
    <property type="match status" value="1"/>
</dbReference>
<name>A0A8S3SCG9_MYTED</name>
<dbReference type="GO" id="GO:0005313">
    <property type="term" value="F:L-glutamate transmembrane transporter activity"/>
    <property type="evidence" value="ECO:0007669"/>
    <property type="project" value="TreeGrafter"/>
</dbReference>
<dbReference type="InterPro" id="IPR018107">
    <property type="entry name" value="Na-dicarboxylate_symporter_CS"/>
</dbReference>
<organism evidence="9 10">
    <name type="scientific">Mytilus edulis</name>
    <name type="common">Blue mussel</name>
    <dbReference type="NCBI Taxonomy" id="6550"/>
    <lineage>
        <taxon>Eukaryota</taxon>
        <taxon>Metazoa</taxon>
        <taxon>Spiralia</taxon>
        <taxon>Lophotrochozoa</taxon>
        <taxon>Mollusca</taxon>
        <taxon>Bivalvia</taxon>
        <taxon>Autobranchia</taxon>
        <taxon>Pteriomorphia</taxon>
        <taxon>Mytilida</taxon>
        <taxon>Mytiloidea</taxon>
        <taxon>Mytilidae</taxon>
        <taxon>Mytilinae</taxon>
        <taxon>Mytilus</taxon>
    </lineage>
</organism>
<comment type="caution">
    <text evidence="9">The sequence shown here is derived from an EMBL/GenBank/DDBJ whole genome shotgun (WGS) entry which is preliminary data.</text>
</comment>
<evidence type="ECO:0000256" key="7">
    <source>
        <dbReference type="ARBA" id="ARBA00023180"/>
    </source>
</evidence>
<evidence type="ECO:0000256" key="8">
    <source>
        <dbReference type="RuleBase" id="RU361216"/>
    </source>
</evidence>
<evidence type="ECO:0000256" key="4">
    <source>
        <dbReference type="ARBA" id="ARBA00022847"/>
    </source>
</evidence>
<evidence type="ECO:0000313" key="10">
    <source>
        <dbReference type="Proteomes" id="UP000683360"/>
    </source>
</evidence>
<feature type="transmembrane region" description="Helical" evidence="8">
    <location>
        <begin position="64"/>
        <end position="88"/>
    </location>
</feature>
<keyword evidence="3 8" id="KW-0812">Transmembrane</keyword>
<keyword evidence="4 8" id="KW-0769">Symport</keyword>
<evidence type="ECO:0000256" key="5">
    <source>
        <dbReference type="ARBA" id="ARBA00022989"/>
    </source>
</evidence>
<dbReference type="InterPro" id="IPR001991">
    <property type="entry name" value="Na-dicarboxylate_symporter"/>
</dbReference>
<evidence type="ECO:0000256" key="1">
    <source>
        <dbReference type="ARBA" id="ARBA00004141"/>
    </source>
</evidence>
<comment type="similarity">
    <text evidence="8">Belongs to the dicarboxylate/amino acid:cation symporter (DAACS) (TC 2.A.23) family.</text>
</comment>
<feature type="transmembrane region" description="Helical" evidence="8">
    <location>
        <begin position="100"/>
        <end position="122"/>
    </location>
</feature>
<keyword evidence="2 8" id="KW-0813">Transport</keyword>
<dbReference type="AlphaFoldDB" id="A0A8S3SCG9"/>
<gene>
    <name evidence="9" type="ORF">MEDL_31750</name>
</gene>